<dbReference type="SUPFAM" id="SSF55785">
    <property type="entry name" value="PYP-like sensor domain (PAS domain)"/>
    <property type="match status" value="1"/>
</dbReference>
<keyword evidence="3" id="KW-1185">Reference proteome</keyword>
<dbReference type="PROSITE" id="PS50112">
    <property type="entry name" value="PAS"/>
    <property type="match status" value="1"/>
</dbReference>
<dbReference type="NCBIfam" id="TIGR00229">
    <property type="entry name" value="sensory_box"/>
    <property type="match status" value="1"/>
</dbReference>
<accession>A0A370DG45</accession>
<comment type="caution">
    <text evidence="2">The sequence shown here is derived from an EMBL/GenBank/DDBJ whole genome shotgun (WGS) entry which is preliminary data.</text>
</comment>
<evidence type="ECO:0000313" key="3">
    <source>
        <dbReference type="Proteomes" id="UP000254266"/>
    </source>
</evidence>
<dbReference type="Proteomes" id="UP000254266">
    <property type="component" value="Unassembled WGS sequence"/>
</dbReference>
<sequence>MTTKCSAKQIDYDYKEENFKTAKPVKQTIKSIFDDSDDAVFGVNADGNIGYLNKHCNELLGLPKNINIKGKHCSDLLCGGEDRCAQKCCTECAINQNIESEQQISEYEMTIKQASGVSVKVSVGTCYFYQYDRNEVSTYFSLREVIA</sequence>
<dbReference type="InterPro" id="IPR035965">
    <property type="entry name" value="PAS-like_dom_sf"/>
</dbReference>
<evidence type="ECO:0000259" key="1">
    <source>
        <dbReference type="PROSITE" id="PS50112"/>
    </source>
</evidence>
<name>A0A370DG45_9GAMM</name>
<organism evidence="2 3">
    <name type="scientific">endosymbiont of Galathealinum brachiosum</name>
    <dbReference type="NCBI Taxonomy" id="2200906"/>
    <lineage>
        <taxon>Bacteria</taxon>
        <taxon>Pseudomonadati</taxon>
        <taxon>Pseudomonadota</taxon>
        <taxon>Gammaproteobacteria</taxon>
        <taxon>sulfur-oxidizing symbionts</taxon>
    </lineage>
</organism>
<proteinExistence type="predicted"/>
<reference evidence="2 3" key="1">
    <citation type="journal article" date="2018" name="ISME J.">
        <title>Endosymbiont genomes yield clues of tubeworm success.</title>
        <authorList>
            <person name="Li Y."/>
            <person name="Liles M.R."/>
            <person name="Halanych K.M."/>
        </authorList>
    </citation>
    <scope>NUCLEOTIDE SEQUENCE [LARGE SCALE GENOMIC DNA]</scope>
    <source>
        <strain evidence="2">A1464</strain>
    </source>
</reference>
<feature type="domain" description="PAS" evidence="1">
    <location>
        <begin position="25"/>
        <end position="65"/>
    </location>
</feature>
<dbReference type="InterPro" id="IPR000014">
    <property type="entry name" value="PAS"/>
</dbReference>
<protein>
    <recommendedName>
        <fullName evidence="1">PAS domain-containing protein</fullName>
    </recommendedName>
</protein>
<dbReference type="Pfam" id="PF24820">
    <property type="entry name" value="Diguanyl_cycl_sensor"/>
    <property type="match status" value="1"/>
</dbReference>
<dbReference type="InterPro" id="IPR059127">
    <property type="entry name" value="Diguanyl_cycl_sensor_dom"/>
</dbReference>
<dbReference type="AlphaFoldDB" id="A0A370DG45"/>
<dbReference type="Gene3D" id="3.30.450.20">
    <property type="entry name" value="PAS domain"/>
    <property type="match status" value="1"/>
</dbReference>
<dbReference type="CDD" id="cd00130">
    <property type="entry name" value="PAS"/>
    <property type="match status" value="1"/>
</dbReference>
<evidence type="ECO:0000313" key="2">
    <source>
        <dbReference type="EMBL" id="RDH83872.1"/>
    </source>
</evidence>
<dbReference type="EMBL" id="QFXC01000008">
    <property type="protein sequence ID" value="RDH83872.1"/>
    <property type="molecule type" value="Genomic_DNA"/>
</dbReference>
<gene>
    <name evidence="2" type="ORF">DIZ80_06980</name>
</gene>